<reference evidence="3" key="1">
    <citation type="submission" date="2015-05" db="EMBL/GenBank/DDBJ databases">
        <authorList>
            <consortium name="Pathogen Informatics"/>
        </authorList>
    </citation>
    <scope>NUCLEOTIDE SEQUENCE [LARGE SCALE GENOMIC DNA]</scope>
    <source>
        <strain evidence="3">T1-815</strain>
    </source>
</reference>
<evidence type="ECO:0000313" key="3">
    <source>
        <dbReference type="Proteomes" id="UP000049472"/>
    </source>
</evidence>
<keyword evidence="1" id="KW-0812">Transmembrane</keyword>
<organism evidence="2 3">
    <name type="scientific">Agathobacter rectalis</name>
    <dbReference type="NCBI Taxonomy" id="39491"/>
    <lineage>
        <taxon>Bacteria</taxon>
        <taxon>Bacillati</taxon>
        <taxon>Bacillota</taxon>
        <taxon>Clostridia</taxon>
        <taxon>Lachnospirales</taxon>
        <taxon>Lachnospiraceae</taxon>
        <taxon>Agathobacter</taxon>
    </lineage>
</organism>
<accession>A0A0M6WQU9</accession>
<dbReference type="Pfam" id="PF11188">
    <property type="entry name" value="DUF2975"/>
    <property type="match status" value="1"/>
</dbReference>
<dbReference type="Proteomes" id="UP000049472">
    <property type="component" value="Unassembled WGS sequence"/>
</dbReference>
<evidence type="ECO:0008006" key="4">
    <source>
        <dbReference type="Google" id="ProtNLM"/>
    </source>
</evidence>
<dbReference type="InterPro" id="IPR021354">
    <property type="entry name" value="DUF2975"/>
</dbReference>
<name>A0A0M6WQU9_9FIRM</name>
<gene>
    <name evidence="2" type="ORF">T1815_20831</name>
</gene>
<keyword evidence="1" id="KW-0472">Membrane</keyword>
<proteinExistence type="predicted"/>
<feature type="transmembrane region" description="Helical" evidence="1">
    <location>
        <begin position="95"/>
        <end position="114"/>
    </location>
</feature>
<feature type="transmembrane region" description="Helical" evidence="1">
    <location>
        <begin position="120"/>
        <end position="146"/>
    </location>
</feature>
<dbReference type="AlphaFoldDB" id="A0A0M6WQU9"/>
<keyword evidence="1" id="KW-1133">Transmembrane helix</keyword>
<dbReference type="EMBL" id="CVRQ01000022">
    <property type="protein sequence ID" value="CRL39406.1"/>
    <property type="molecule type" value="Genomic_DNA"/>
</dbReference>
<sequence>MRQKELEKWLKIVIIAVALCGLVVCAVAIPWIGHVLIASDPQISDMYIPWLVMFIISAIPCYVILYLGWRVAVNIGKDRSFSLENARHIKLASKIILFDALYFFVVNVCMWRIYVNHPGVILALVFIVFACVVASVVAAVLSHLVVKAADLQEQSDLTI</sequence>
<feature type="transmembrane region" description="Helical" evidence="1">
    <location>
        <begin position="47"/>
        <end position="69"/>
    </location>
</feature>
<evidence type="ECO:0000313" key="2">
    <source>
        <dbReference type="EMBL" id="CRL39406.1"/>
    </source>
</evidence>
<dbReference type="RefSeq" id="WP_015568347.1">
    <property type="nucleotide sequence ID" value="NZ_CVRQ01000022.1"/>
</dbReference>
<keyword evidence="3" id="KW-1185">Reference proteome</keyword>
<protein>
    <recommendedName>
        <fullName evidence="4">DUF2975 domain-containing protein</fullName>
    </recommendedName>
</protein>
<feature type="transmembrane region" description="Helical" evidence="1">
    <location>
        <begin position="12"/>
        <end position="32"/>
    </location>
</feature>
<evidence type="ECO:0000256" key="1">
    <source>
        <dbReference type="SAM" id="Phobius"/>
    </source>
</evidence>